<organism evidence="1 2">
    <name type="scientific">Prunus armeniaca</name>
    <name type="common">Apricot</name>
    <name type="synonym">Armeniaca vulgaris</name>
    <dbReference type="NCBI Taxonomy" id="36596"/>
    <lineage>
        <taxon>Eukaryota</taxon>
        <taxon>Viridiplantae</taxon>
        <taxon>Streptophyta</taxon>
        <taxon>Embryophyta</taxon>
        <taxon>Tracheophyta</taxon>
        <taxon>Spermatophyta</taxon>
        <taxon>Magnoliopsida</taxon>
        <taxon>eudicotyledons</taxon>
        <taxon>Gunneridae</taxon>
        <taxon>Pentapetalae</taxon>
        <taxon>rosids</taxon>
        <taxon>fabids</taxon>
        <taxon>Rosales</taxon>
        <taxon>Rosaceae</taxon>
        <taxon>Amygdaloideae</taxon>
        <taxon>Amygdaleae</taxon>
        <taxon>Prunus</taxon>
    </lineage>
</organism>
<evidence type="ECO:0000313" key="1">
    <source>
        <dbReference type="EMBL" id="CAB4274020.1"/>
    </source>
</evidence>
<reference evidence="1 2" key="1">
    <citation type="submission" date="2020-05" db="EMBL/GenBank/DDBJ databases">
        <authorList>
            <person name="Campoy J."/>
            <person name="Schneeberger K."/>
            <person name="Spophaly S."/>
        </authorList>
    </citation>
    <scope>NUCLEOTIDE SEQUENCE [LARGE SCALE GENOMIC DNA]</scope>
    <source>
        <strain evidence="1">PruArmRojPasFocal</strain>
    </source>
</reference>
<name>A0A6J5UCA0_PRUAR</name>
<sequence length="108" mass="12370">MGNYFPSNSFREPNEALVLKERQRTLVYVIQHDTCIYRWNSTVMLIWILGRSAVVQSRFSQMVLASVHMAFGSVLGHWDLGQSNVISCHLGKALSILFRSVKKHVFCL</sequence>
<dbReference type="AlphaFoldDB" id="A0A6J5UCA0"/>
<accession>A0A6J5UCA0</accession>
<protein>
    <submittedName>
        <fullName evidence="1">Uncharacterized protein</fullName>
    </submittedName>
</protein>
<proteinExistence type="predicted"/>
<evidence type="ECO:0000313" key="2">
    <source>
        <dbReference type="Proteomes" id="UP000507222"/>
    </source>
</evidence>
<dbReference type="EMBL" id="CAEKDK010000003">
    <property type="protein sequence ID" value="CAB4274020.1"/>
    <property type="molecule type" value="Genomic_DNA"/>
</dbReference>
<dbReference type="Proteomes" id="UP000507222">
    <property type="component" value="Unassembled WGS sequence"/>
</dbReference>
<gene>
    <name evidence="1" type="ORF">CURHAP_LOCUS22307</name>
</gene>